<sequence>RLSTQDLTHTVTGIYRNVERPTYDDQARQQVATAVETKPADLRSLLRGGDTWTVS</sequence>
<feature type="non-terminal residue" evidence="1">
    <location>
        <position position="1"/>
    </location>
</feature>
<organism evidence="1 2">
    <name type="scientific">Actinophytocola glycyrrhizae</name>
    <dbReference type="NCBI Taxonomy" id="2044873"/>
    <lineage>
        <taxon>Bacteria</taxon>
        <taxon>Bacillati</taxon>
        <taxon>Actinomycetota</taxon>
        <taxon>Actinomycetes</taxon>
        <taxon>Pseudonocardiales</taxon>
        <taxon>Pseudonocardiaceae</taxon>
    </lineage>
</organism>
<dbReference type="Proteomes" id="UP001595859">
    <property type="component" value="Unassembled WGS sequence"/>
</dbReference>
<reference evidence="2" key="1">
    <citation type="journal article" date="2019" name="Int. J. Syst. Evol. Microbiol.">
        <title>The Global Catalogue of Microorganisms (GCM) 10K type strain sequencing project: providing services to taxonomists for standard genome sequencing and annotation.</title>
        <authorList>
            <consortium name="The Broad Institute Genomics Platform"/>
            <consortium name="The Broad Institute Genome Sequencing Center for Infectious Disease"/>
            <person name="Wu L."/>
            <person name="Ma J."/>
        </authorList>
    </citation>
    <scope>NUCLEOTIDE SEQUENCE [LARGE SCALE GENOMIC DNA]</scope>
    <source>
        <strain evidence="2">ZS-22-S1</strain>
    </source>
</reference>
<dbReference type="EMBL" id="JBHSIS010000013">
    <property type="protein sequence ID" value="MFC4856897.1"/>
    <property type="molecule type" value="Genomic_DNA"/>
</dbReference>
<accession>A0ABV9S5B3</accession>
<proteinExistence type="predicted"/>
<comment type="caution">
    <text evidence="1">The sequence shown here is derived from an EMBL/GenBank/DDBJ whole genome shotgun (WGS) entry which is preliminary data.</text>
</comment>
<keyword evidence="2" id="KW-1185">Reference proteome</keyword>
<gene>
    <name evidence="1" type="ORF">ACFPCV_25620</name>
</gene>
<protein>
    <submittedName>
        <fullName evidence="1">2-oxoacid:ferredoxin oxidoreductase subunit beta</fullName>
    </submittedName>
</protein>
<evidence type="ECO:0000313" key="2">
    <source>
        <dbReference type="Proteomes" id="UP001595859"/>
    </source>
</evidence>
<evidence type="ECO:0000313" key="1">
    <source>
        <dbReference type="EMBL" id="MFC4856897.1"/>
    </source>
</evidence>
<name>A0ABV9S5B3_9PSEU</name>